<keyword evidence="2" id="KW-1185">Reference proteome</keyword>
<name>A0A845UZ35_9GAMM</name>
<dbReference type="RefSeq" id="WP_164210559.1">
    <property type="nucleotide sequence ID" value="NZ_JAAGSC010000037.1"/>
</dbReference>
<dbReference type="AlphaFoldDB" id="A0A845UZ35"/>
<evidence type="ECO:0000313" key="1">
    <source>
        <dbReference type="EMBL" id="NDY95160.1"/>
    </source>
</evidence>
<evidence type="ECO:0000313" key="2">
    <source>
        <dbReference type="Proteomes" id="UP000484885"/>
    </source>
</evidence>
<proteinExistence type="predicted"/>
<protein>
    <submittedName>
        <fullName evidence="1">Uncharacterized protein</fullName>
    </submittedName>
</protein>
<gene>
    <name evidence="1" type="ORF">G3I74_05400</name>
</gene>
<reference evidence="1 2" key="1">
    <citation type="submission" date="2020-02" db="EMBL/GenBank/DDBJ databases">
        <authorList>
            <person name="Zhang X.-Y."/>
        </authorList>
    </citation>
    <scope>NUCLEOTIDE SEQUENCE [LARGE SCALE GENOMIC DNA]</scope>
    <source>
        <strain evidence="1 2">C33</strain>
    </source>
</reference>
<dbReference type="EMBL" id="JAAGSC010000037">
    <property type="protein sequence ID" value="NDY95160.1"/>
    <property type="molecule type" value="Genomic_DNA"/>
</dbReference>
<comment type="caution">
    <text evidence="1">The sequence shown here is derived from an EMBL/GenBank/DDBJ whole genome shotgun (WGS) entry which is preliminary data.</text>
</comment>
<organism evidence="1 2">
    <name type="scientific">Wenzhouxiangella limi</name>
    <dbReference type="NCBI Taxonomy" id="2707351"/>
    <lineage>
        <taxon>Bacteria</taxon>
        <taxon>Pseudomonadati</taxon>
        <taxon>Pseudomonadota</taxon>
        <taxon>Gammaproteobacteria</taxon>
        <taxon>Chromatiales</taxon>
        <taxon>Wenzhouxiangellaceae</taxon>
        <taxon>Wenzhouxiangella</taxon>
    </lineage>
</organism>
<dbReference type="Proteomes" id="UP000484885">
    <property type="component" value="Unassembled WGS sequence"/>
</dbReference>
<sequence length="66" mass="7230">MGLANGDQAVDNAGVQTYPHFPHSFGTHVVGKQKNRKGLKLLIKIGYPQYAQALLLQSFSFLSLTN</sequence>
<accession>A0A845UZ35</accession>